<evidence type="ECO:0000313" key="3">
    <source>
        <dbReference type="Proteomes" id="UP001178461"/>
    </source>
</evidence>
<protein>
    <submittedName>
        <fullName evidence="2">Uncharacterized protein</fullName>
    </submittedName>
</protein>
<keyword evidence="3" id="KW-1185">Reference proteome</keyword>
<dbReference type="Proteomes" id="UP001178461">
    <property type="component" value="Chromosome 5"/>
</dbReference>
<gene>
    <name evidence="2" type="ORF">PODLI_1B035657</name>
</gene>
<accession>A0AA35KCH4</accession>
<proteinExistence type="predicted"/>
<evidence type="ECO:0000256" key="1">
    <source>
        <dbReference type="SAM" id="MobiDB-lite"/>
    </source>
</evidence>
<dbReference type="AlphaFoldDB" id="A0AA35KCH4"/>
<name>A0AA35KCH4_9SAUR</name>
<evidence type="ECO:0000313" key="2">
    <source>
        <dbReference type="EMBL" id="CAI5774673.1"/>
    </source>
</evidence>
<feature type="region of interest" description="Disordered" evidence="1">
    <location>
        <begin position="1"/>
        <end position="21"/>
    </location>
</feature>
<reference evidence="2" key="1">
    <citation type="submission" date="2022-12" db="EMBL/GenBank/DDBJ databases">
        <authorList>
            <person name="Alioto T."/>
            <person name="Alioto T."/>
            <person name="Gomez Garrido J."/>
        </authorList>
    </citation>
    <scope>NUCLEOTIDE SEQUENCE</scope>
</reference>
<dbReference type="EMBL" id="OX395130">
    <property type="protein sequence ID" value="CAI5774673.1"/>
    <property type="molecule type" value="Genomic_DNA"/>
</dbReference>
<sequence length="71" mass="7360">MSRGTDELAAALSARCGPRASEPQRVCQAAPPLQLQQLGHVAFSSPLCPPPPPGKRRRLGSSASGNSPQIT</sequence>
<organism evidence="2 3">
    <name type="scientific">Podarcis lilfordi</name>
    <name type="common">Lilford's wall lizard</name>
    <dbReference type="NCBI Taxonomy" id="74358"/>
    <lineage>
        <taxon>Eukaryota</taxon>
        <taxon>Metazoa</taxon>
        <taxon>Chordata</taxon>
        <taxon>Craniata</taxon>
        <taxon>Vertebrata</taxon>
        <taxon>Euteleostomi</taxon>
        <taxon>Lepidosauria</taxon>
        <taxon>Squamata</taxon>
        <taxon>Bifurcata</taxon>
        <taxon>Unidentata</taxon>
        <taxon>Episquamata</taxon>
        <taxon>Laterata</taxon>
        <taxon>Lacertibaenia</taxon>
        <taxon>Lacertidae</taxon>
        <taxon>Podarcis</taxon>
    </lineage>
</organism>
<feature type="region of interest" description="Disordered" evidence="1">
    <location>
        <begin position="42"/>
        <end position="71"/>
    </location>
</feature>